<feature type="domain" description="Glutaredoxin" evidence="1">
    <location>
        <begin position="5"/>
        <end position="62"/>
    </location>
</feature>
<dbReference type="EMBL" id="CP007739">
    <property type="protein sequence ID" value="AIE61638.1"/>
    <property type="molecule type" value="Genomic_DNA"/>
</dbReference>
<dbReference type="PROSITE" id="PS51354">
    <property type="entry name" value="GLUTAREDOXIN_2"/>
    <property type="match status" value="1"/>
</dbReference>
<dbReference type="InterPro" id="IPR002109">
    <property type="entry name" value="Glutaredoxin"/>
</dbReference>
<dbReference type="InterPro" id="IPR051548">
    <property type="entry name" value="Grx-like_ET"/>
</dbReference>
<dbReference type="RefSeq" id="WP_003346966.1">
    <property type="nucleotide sequence ID" value="NZ_ADWW01000001.1"/>
</dbReference>
<dbReference type="STRING" id="796606.BMMGA3_16425"/>
<dbReference type="HOGENOM" id="CLU_026126_9_3_9"/>
<organism evidence="2 3">
    <name type="scientific">Bacillus methanolicus (strain MGA3 / ATCC 53907)</name>
    <dbReference type="NCBI Taxonomy" id="796606"/>
    <lineage>
        <taxon>Bacteria</taxon>
        <taxon>Bacillati</taxon>
        <taxon>Bacillota</taxon>
        <taxon>Bacilli</taxon>
        <taxon>Bacillales</taxon>
        <taxon>Bacillaceae</taxon>
        <taxon>Bacillus</taxon>
    </lineage>
</organism>
<keyword evidence="3" id="KW-1185">Reference proteome</keyword>
<dbReference type="AlphaFoldDB" id="I3EBT6"/>
<dbReference type="GO" id="GO:0009055">
    <property type="term" value="F:electron transfer activity"/>
    <property type="evidence" value="ECO:0007669"/>
    <property type="project" value="TreeGrafter"/>
</dbReference>
<dbReference type="Proteomes" id="UP000027602">
    <property type="component" value="Chromosome"/>
</dbReference>
<evidence type="ECO:0000313" key="2">
    <source>
        <dbReference type="EMBL" id="AIE61638.1"/>
    </source>
</evidence>
<dbReference type="Pfam" id="PF00462">
    <property type="entry name" value="Glutaredoxin"/>
    <property type="match status" value="1"/>
</dbReference>
<accession>I3EBT6</accession>
<reference evidence="2 3" key="1">
    <citation type="journal article" date="2015" name="BMC Genomics">
        <title>Transcriptome analysis of thermophilic methylotrophic Bacillus methanolicus MGA3 using RNA-sequencing provides detailed insights into its previously uncharted transcriptional landscape.</title>
        <authorList>
            <person name="Irla M."/>
            <person name="Neshat A."/>
            <person name="Brautaset T."/>
            <person name="Ruckert C."/>
            <person name="Kalinowski J."/>
            <person name="Wendisch V.F."/>
        </authorList>
    </citation>
    <scope>NUCLEOTIDE SEQUENCE [LARGE SCALE GENOMIC DNA]</scope>
    <source>
        <strain evidence="3">MGA3 / ATCC 53907</strain>
    </source>
</reference>
<proteinExistence type="predicted"/>
<evidence type="ECO:0000313" key="3">
    <source>
        <dbReference type="Proteomes" id="UP000027602"/>
    </source>
</evidence>
<dbReference type="OrthoDB" id="9795531at2"/>
<name>I3EBT6_BACMM</name>
<sequence>MNKQVIVYSAQGCNECNMVKQMLTQEGIPFEVRDVLANPEYQQEVEKFGFMGIPVTVVEDQAVKGFNPDELKKLVELARN</sequence>
<dbReference type="PANTHER" id="PTHR34386:SF1">
    <property type="entry name" value="GLUTAREDOXIN-LIKE PROTEIN NRDH"/>
    <property type="match status" value="1"/>
</dbReference>
<protein>
    <recommendedName>
        <fullName evidence="1">Glutaredoxin domain-containing protein</fullName>
    </recommendedName>
</protein>
<dbReference type="PANTHER" id="PTHR34386">
    <property type="entry name" value="GLUTAREDOXIN"/>
    <property type="match status" value="1"/>
</dbReference>
<evidence type="ECO:0000259" key="1">
    <source>
        <dbReference type="Pfam" id="PF00462"/>
    </source>
</evidence>
<dbReference type="InterPro" id="IPR036249">
    <property type="entry name" value="Thioredoxin-like_sf"/>
</dbReference>
<dbReference type="eggNOG" id="COG0695">
    <property type="taxonomic scope" value="Bacteria"/>
</dbReference>
<dbReference type="SUPFAM" id="SSF52833">
    <property type="entry name" value="Thioredoxin-like"/>
    <property type="match status" value="1"/>
</dbReference>
<dbReference type="CDD" id="cd02976">
    <property type="entry name" value="NrdH"/>
    <property type="match status" value="1"/>
</dbReference>
<dbReference type="Gene3D" id="3.40.30.10">
    <property type="entry name" value="Glutaredoxin"/>
    <property type="match status" value="1"/>
</dbReference>
<dbReference type="GO" id="GO:0045454">
    <property type="term" value="P:cell redox homeostasis"/>
    <property type="evidence" value="ECO:0007669"/>
    <property type="project" value="TreeGrafter"/>
</dbReference>
<dbReference type="KEGG" id="bmet:BMMGA3_16425"/>
<gene>
    <name evidence="2" type="ORF">BMMGA3_16425</name>
</gene>